<dbReference type="Proteomes" id="UP001497516">
    <property type="component" value="Chromosome 8"/>
</dbReference>
<evidence type="ECO:0000313" key="1">
    <source>
        <dbReference type="EMBL" id="CAL1407325.1"/>
    </source>
</evidence>
<proteinExistence type="predicted"/>
<protein>
    <submittedName>
        <fullName evidence="1">Uncharacterized protein</fullName>
    </submittedName>
</protein>
<organism evidence="1 2">
    <name type="scientific">Linum trigynum</name>
    <dbReference type="NCBI Taxonomy" id="586398"/>
    <lineage>
        <taxon>Eukaryota</taxon>
        <taxon>Viridiplantae</taxon>
        <taxon>Streptophyta</taxon>
        <taxon>Embryophyta</taxon>
        <taxon>Tracheophyta</taxon>
        <taxon>Spermatophyta</taxon>
        <taxon>Magnoliopsida</taxon>
        <taxon>eudicotyledons</taxon>
        <taxon>Gunneridae</taxon>
        <taxon>Pentapetalae</taxon>
        <taxon>rosids</taxon>
        <taxon>fabids</taxon>
        <taxon>Malpighiales</taxon>
        <taxon>Linaceae</taxon>
        <taxon>Linum</taxon>
    </lineage>
</organism>
<dbReference type="EMBL" id="OZ034821">
    <property type="protein sequence ID" value="CAL1407325.1"/>
    <property type="molecule type" value="Genomic_DNA"/>
</dbReference>
<sequence length="89" mass="10338">MLQYFYNNITYQHNTNGSIHAFKIYVNGVEIRISKNVLTQVLETANKGKRINSYTAWNDTHFLKTKQIQTVCGLDEEEDAQDRSRPANE</sequence>
<name>A0AAV2G9H2_9ROSI</name>
<dbReference type="AlphaFoldDB" id="A0AAV2G9H2"/>
<reference evidence="1 2" key="1">
    <citation type="submission" date="2024-04" db="EMBL/GenBank/DDBJ databases">
        <authorList>
            <person name="Fracassetti M."/>
        </authorList>
    </citation>
    <scope>NUCLEOTIDE SEQUENCE [LARGE SCALE GENOMIC DNA]</scope>
</reference>
<keyword evidence="2" id="KW-1185">Reference proteome</keyword>
<accession>A0AAV2G9H2</accession>
<gene>
    <name evidence="1" type="ORF">LTRI10_LOCUS46998</name>
</gene>
<evidence type="ECO:0000313" key="2">
    <source>
        <dbReference type="Proteomes" id="UP001497516"/>
    </source>
</evidence>